<comment type="caution">
    <text evidence="4">The sequence shown here is derived from an EMBL/GenBank/DDBJ whole genome shotgun (WGS) entry which is preliminary data.</text>
</comment>
<feature type="non-terminal residue" evidence="4">
    <location>
        <position position="1"/>
    </location>
</feature>
<evidence type="ECO:0000256" key="2">
    <source>
        <dbReference type="ARBA" id="ARBA00023002"/>
    </source>
</evidence>
<dbReference type="GO" id="GO:0045454">
    <property type="term" value="P:cell redox homeostasis"/>
    <property type="evidence" value="ECO:0007669"/>
    <property type="project" value="TreeGrafter"/>
</dbReference>
<feature type="domain" description="Alkyl hydroperoxide reductase subunit C/ Thiol specific antioxidant" evidence="3">
    <location>
        <begin position="24"/>
        <end position="66"/>
    </location>
</feature>
<dbReference type="AlphaFoldDB" id="X0VXN8"/>
<gene>
    <name evidence="4" type="ORF">S01H1_48809</name>
</gene>
<dbReference type="InterPro" id="IPR036249">
    <property type="entry name" value="Thioredoxin-like_sf"/>
</dbReference>
<name>X0VXN8_9ZZZZ</name>
<dbReference type="PANTHER" id="PTHR10681:SF128">
    <property type="entry name" value="THIOREDOXIN-DEPENDENT PEROXIDE REDUCTASE, MITOCHONDRIAL"/>
    <property type="match status" value="1"/>
</dbReference>
<evidence type="ECO:0000256" key="1">
    <source>
        <dbReference type="ARBA" id="ARBA00009796"/>
    </source>
</evidence>
<evidence type="ECO:0000313" key="4">
    <source>
        <dbReference type="EMBL" id="GAG17203.1"/>
    </source>
</evidence>
<sequence length="66" mass="7440">QLKGIAGRQKPQAEEEAIVMTARVGQEAPDFEARAFVNGDFKNVKLSDYRGKWVVLCFYPGDFTFV</sequence>
<dbReference type="GO" id="GO:0006979">
    <property type="term" value="P:response to oxidative stress"/>
    <property type="evidence" value="ECO:0007669"/>
    <property type="project" value="TreeGrafter"/>
</dbReference>
<dbReference type="GO" id="GO:0008379">
    <property type="term" value="F:thioredoxin peroxidase activity"/>
    <property type="evidence" value="ECO:0007669"/>
    <property type="project" value="TreeGrafter"/>
</dbReference>
<organism evidence="4">
    <name type="scientific">marine sediment metagenome</name>
    <dbReference type="NCBI Taxonomy" id="412755"/>
    <lineage>
        <taxon>unclassified sequences</taxon>
        <taxon>metagenomes</taxon>
        <taxon>ecological metagenomes</taxon>
    </lineage>
</organism>
<reference evidence="4" key="1">
    <citation type="journal article" date="2014" name="Front. Microbiol.">
        <title>High frequency of phylogenetically diverse reductive dehalogenase-homologous genes in deep subseafloor sedimentary metagenomes.</title>
        <authorList>
            <person name="Kawai M."/>
            <person name="Futagami T."/>
            <person name="Toyoda A."/>
            <person name="Takaki Y."/>
            <person name="Nishi S."/>
            <person name="Hori S."/>
            <person name="Arai W."/>
            <person name="Tsubouchi T."/>
            <person name="Morono Y."/>
            <person name="Uchiyama I."/>
            <person name="Ito T."/>
            <person name="Fujiyama A."/>
            <person name="Inagaki F."/>
            <person name="Takami H."/>
        </authorList>
    </citation>
    <scope>NUCLEOTIDE SEQUENCE</scope>
    <source>
        <strain evidence="4">Expedition CK06-06</strain>
    </source>
</reference>
<proteinExistence type="inferred from homology"/>
<dbReference type="EMBL" id="BARS01031353">
    <property type="protein sequence ID" value="GAG17203.1"/>
    <property type="molecule type" value="Genomic_DNA"/>
</dbReference>
<dbReference type="GO" id="GO:0042744">
    <property type="term" value="P:hydrogen peroxide catabolic process"/>
    <property type="evidence" value="ECO:0007669"/>
    <property type="project" value="TreeGrafter"/>
</dbReference>
<dbReference type="SUPFAM" id="SSF52833">
    <property type="entry name" value="Thioredoxin-like"/>
    <property type="match status" value="1"/>
</dbReference>
<dbReference type="GO" id="GO:0005829">
    <property type="term" value="C:cytosol"/>
    <property type="evidence" value="ECO:0007669"/>
    <property type="project" value="TreeGrafter"/>
</dbReference>
<dbReference type="PANTHER" id="PTHR10681">
    <property type="entry name" value="THIOREDOXIN PEROXIDASE"/>
    <property type="match status" value="1"/>
</dbReference>
<dbReference type="GO" id="GO:0033554">
    <property type="term" value="P:cellular response to stress"/>
    <property type="evidence" value="ECO:0007669"/>
    <property type="project" value="TreeGrafter"/>
</dbReference>
<comment type="similarity">
    <text evidence="1">Belongs to the peroxiredoxin family. AhpC/Prx1 subfamily.</text>
</comment>
<accession>X0VXN8</accession>
<keyword evidence="2" id="KW-0560">Oxidoreductase</keyword>
<dbReference type="InterPro" id="IPR050217">
    <property type="entry name" value="Peroxiredoxin"/>
</dbReference>
<evidence type="ECO:0000259" key="3">
    <source>
        <dbReference type="Pfam" id="PF00578"/>
    </source>
</evidence>
<dbReference type="Gene3D" id="3.40.30.10">
    <property type="entry name" value="Glutaredoxin"/>
    <property type="match status" value="1"/>
</dbReference>
<dbReference type="Pfam" id="PF00578">
    <property type="entry name" value="AhpC-TSA"/>
    <property type="match status" value="1"/>
</dbReference>
<protein>
    <recommendedName>
        <fullName evidence="3">Alkyl hydroperoxide reductase subunit C/ Thiol specific antioxidant domain-containing protein</fullName>
    </recommendedName>
</protein>
<dbReference type="InterPro" id="IPR000866">
    <property type="entry name" value="AhpC/TSA"/>
</dbReference>